<keyword evidence="9" id="KW-0830">Ubiquinone</keyword>
<evidence type="ECO:0000256" key="4">
    <source>
        <dbReference type="ARBA" id="ARBA00022448"/>
    </source>
</evidence>
<protein>
    <recommendedName>
        <fullName evidence="3 9">NADH-ubiquinone oxidoreductase chain 3</fullName>
        <ecNumber evidence="9">7.1.1.2</ecNumber>
    </recommendedName>
</protein>
<keyword evidence="6 9" id="KW-1133">Transmembrane helix</keyword>
<keyword evidence="9" id="KW-0520">NAD</keyword>
<dbReference type="Gene3D" id="1.20.58.1610">
    <property type="entry name" value="NADH:ubiquinone/plastoquinone oxidoreductase, chain 3"/>
    <property type="match status" value="1"/>
</dbReference>
<dbReference type="InterPro" id="IPR038430">
    <property type="entry name" value="NDAH_ubi_oxred_su3_sf"/>
</dbReference>
<dbReference type="InterPro" id="IPR000440">
    <property type="entry name" value="NADH_UbQ/plastoQ_OxRdtase_su3"/>
</dbReference>
<evidence type="ECO:0000256" key="5">
    <source>
        <dbReference type="ARBA" id="ARBA00022692"/>
    </source>
</evidence>
<evidence type="ECO:0000256" key="9">
    <source>
        <dbReference type="RuleBase" id="RU003640"/>
    </source>
</evidence>
<sequence length="117" mass="13953">MYIMSYIFILSCLIPILVYLISYFLFLRSSNDRHKSSPFECGFDPYSYARIPFSTRFFMLAIIFIVFDIEIVLLMPTPIMMASLTEWSFMFTFYFLMLVLLLGLMHEWNEGSINWMS</sequence>
<evidence type="ECO:0000256" key="3">
    <source>
        <dbReference type="ARBA" id="ARBA00021007"/>
    </source>
</evidence>
<feature type="transmembrane region" description="Helical" evidence="9">
    <location>
        <begin position="87"/>
        <end position="105"/>
    </location>
</feature>
<evidence type="ECO:0000256" key="1">
    <source>
        <dbReference type="ARBA" id="ARBA00004370"/>
    </source>
</evidence>
<dbReference type="EC" id="7.1.1.2" evidence="9"/>
<evidence type="ECO:0000256" key="2">
    <source>
        <dbReference type="ARBA" id="ARBA00008472"/>
    </source>
</evidence>
<dbReference type="GO" id="GO:0008137">
    <property type="term" value="F:NADH dehydrogenase (ubiquinone) activity"/>
    <property type="evidence" value="ECO:0007669"/>
    <property type="project" value="UniProtKB-UniRule"/>
</dbReference>
<evidence type="ECO:0000256" key="6">
    <source>
        <dbReference type="ARBA" id="ARBA00022989"/>
    </source>
</evidence>
<dbReference type="AlphaFoldDB" id="A0A8F2E641"/>
<keyword evidence="7 9" id="KW-0472">Membrane</keyword>
<keyword evidence="9" id="KW-0679">Respiratory chain</keyword>
<dbReference type="GO" id="GO:0030964">
    <property type="term" value="C:NADH dehydrogenase complex"/>
    <property type="evidence" value="ECO:0007669"/>
    <property type="project" value="TreeGrafter"/>
</dbReference>
<dbReference type="EMBL" id="MW435182">
    <property type="protein sequence ID" value="QWT29500.1"/>
    <property type="molecule type" value="Genomic_DNA"/>
</dbReference>
<dbReference type="PANTHER" id="PTHR11058">
    <property type="entry name" value="NADH-UBIQUINONE OXIDOREDUCTASE CHAIN 3"/>
    <property type="match status" value="1"/>
</dbReference>
<keyword evidence="4 9" id="KW-0813">Transport</keyword>
<organism evidence="10">
    <name type="scientific">Erpobdella sp. JP-2021</name>
    <dbReference type="NCBI Taxonomy" id="2848639"/>
    <lineage>
        <taxon>Eukaryota</taxon>
        <taxon>Metazoa</taxon>
        <taxon>Spiralia</taxon>
        <taxon>Lophotrochozoa</taxon>
        <taxon>Annelida</taxon>
        <taxon>Clitellata</taxon>
        <taxon>Hirudinea</taxon>
        <taxon>Hirudinida</taxon>
        <taxon>Erpobdelliformes</taxon>
        <taxon>Erpobdellidae</taxon>
        <taxon>Erpobdella</taxon>
    </lineage>
</organism>
<evidence type="ECO:0000313" key="10">
    <source>
        <dbReference type="EMBL" id="QWT29500.1"/>
    </source>
</evidence>
<comment type="subcellular location">
    <subcellularLocation>
        <location evidence="1">Membrane</location>
    </subcellularLocation>
    <subcellularLocation>
        <location evidence="9">Mitochondrion membrane</location>
        <topology evidence="9">Multi-pass membrane protein</topology>
    </subcellularLocation>
</comment>
<dbReference type="PANTHER" id="PTHR11058:SF9">
    <property type="entry name" value="NADH-UBIQUINONE OXIDOREDUCTASE CHAIN 3"/>
    <property type="match status" value="1"/>
</dbReference>
<comment type="catalytic activity">
    <reaction evidence="8 9">
        <text>a ubiquinone + NADH + 5 H(+)(in) = a ubiquinol + NAD(+) + 4 H(+)(out)</text>
        <dbReference type="Rhea" id="RHEA:29091"/>
        <dbReference type="Rhea" id="RHEA-COMP:9565"/>
        <dbReference type="Rhea" id="RHEA-COMP:9566"/>
        <dbReference type="ChEBI" id="CHEBI:15378"/>
        <dbReference type="ChEBI" id="CHEBI:16389"/>
        <dbReference type="ChEBI" id="CHEBI:17976"/>
        <dbReference type="ChEBI" id="CHEBI:57540"/>
        <dbReference type="ChEBI" id="CHEBI:57945"/>
        <dbReference type="EC" id="7.1.1.2"/>
    </reaction>
</comment>
<accession>A0A8F2E641</accession>
<dbReference type="Pfam" id="PF00507">
    <property type="entry name" value="Oxidored_q4"/>
    <property type="match status" value="1"/>
</dbReference>
<name>A0A8F2E641_9ANNE</name>
<evidence type="ECO:0000256" key="8">
    <source>
        <dbReference type="ARBA" id="ARBA00049551"/>
    </source>
</evidence>
<gene>
    <name evidence="10" type="primary">ND3</name>
</gene>
<keyword evidence="9 10" id="KW-0496">Mitochondrion</keyword>
<dbReference type="GO" id="GO:0031966">
    <property type="term" value="C:mitochondrial membrane"/>
    <property type="evidence" value="ECO:0007669"/>
    <property type="project" value="UniProtKB-SubCell"/>
</dbReference>
<comment type="function">
    <text evidence="9">Core subunit of the mitochondrial membrane respiratory chain NADH dehydrogenase (Complex I) which catalyzes electron transfer from NADH through the respiratory chain, using ubiquinone as an electron acceptor. Essential for the catalytic activity of complex I.</text>
</comment>
<evidence type="ECO:0000256" key="7">
    <source>
        <dbReference type="ARBA" id="ARBA00023136"/>
    </source>
</evidence>
<comment type="similarity">
    <text evidence="2 9">Belongs to the complex I subunit 3 family.</text>
</comment>
<keyword evidence="5 9" id="KW-0812">Transmembrane</keyword>
<feature type="transmembrane region" description="Helical" evidence="9">
    <location>
        <begin position="57"/>
        <end position="75"/>
    </location>
</feature>
<keyword evidence="9" id="KW-1278">Translocase</keyword>
<geneLocation type="mitochondrion" evidence="10"/>
<reference evidence="10" key="1">
    <citation type="submission" date="2021-01" db="EMBL/GenBank/DDBJ databases">
        <authorList>
            <person name="Park J."/>
            <person name="Park S."/>
            <person name="Jang T."/>
            <person name="Kim G."/>
            <person name="Park J.-H."/>
        </authorList>
    </citation>
    <scope>NUCLEOTIDE SEQUENCE</scope>
</reference>
<proteinExistence type="inferred from homology"/>
<keyword evidence="9" id="KW-0249">Electron transport</keyword>
<feature type="transmembrane region" description="Helical" evidence="9">
    <location>
        <begin position="6"/>
        <end position="27"/>
    </location>
</feature>